<sequence length="589" mass="67672">MDDSAAHRHEERKKFINNIFQQAYNSIRRTPSSGPEESYLNVRSEQAYMPYQGKMIRHIEIVPVNFDRSFRDTAARDRSLAARVGNRLHISTRKFVIRNNLFIRENTPVNAYMVADNERFIRGQEYMNDARIIIDSIPGNPDSVDVRVYTKDLFSIGGGMAANGLERINADLYDANLAGMGQRLSLNGLYDKNREPQWGYGGYYRKNNVGHTYIDATVGHSVMNVNPYTRTEETVNYLTLDRRLVSPYSRFAGGLTLGEHKAYNLYGRPDSIFYAYSYHEADGWAGYSVGINKLTATNNNIRDRRFLAIRMYQRDMTNVPARIGENFHPVFNSSRAALAQFTFFRQDFYKTQYIYGFGTTEDLPYGYNFALTTGLHEQLDLRRPYAGANATWYTSTGWGDFLKVYLKAGGFMHRGSVQDGSILLGATSYSPMLFWGGTRIRQYVNLSYTHLWNRVTYAPLYINNYYGLRGFLSDSAYGTRRLSLQLETAFYLKYKLLGFRFAPFPWADLTLITPENAAYRKTALYSALGGGIRTRNENLVFETIEVRAYFFPVAPPGMRGFKVIANTNIRFRYRNNYITAPDVVQLNQE</sequence>
<evidence type="ECO:0000313" key="1">
    <source>
        <dbReference type="EMBL" id="GAA4464787.1"/>
    </source>
</evidence>
<organism evidence="1 2">
    <name type="scientific">Nemorincola caseinilytica</name>
    <dbReference type="NCBI Taxonomy" id="2054315"/>
    <lineage>
        <taxon>Bacteria</taxon>
        <taxon>Pseudomonadati</taxon>
        <taxon>Bacteroidota</taxon>
        <taxon>Chitinophagia</taxon>
        <taxon>Chitinophagales</taxon>
        <taxon>Chitinophagaceae</taxon>
        <taxon>Nemorincola</taxon>
    </lineage>
</organism>
<comment type="caution">
    <text evidence="1">The sequence shown here is derived from an EMBL/GenBank/DDBJ whole genome shotgun (WGS) entry which is preliminary data.</text>
</comment>
<dbReference type="Proteomes" id="UP001500067">
    <property type="component" value="Unassembled WGS sequence"/>
</dbReference>
<keyword evidence="2" id="KW-1185">Reference proteome</keyword>
<name>A0ABP8NBY9_9BACT</name>
<dbReference type="EMBL" id="BAABFA010000010">
    <property type="protein sequence ID" value="GAA4464787.1"/>
    <property type="molecule type" value="Genomic_DNA"/>
</dbReference>
<proteinExistence type="predicted"/>
<reference evidence="2" key="1">
    <citation type="journal article" date="2019" name="Int. J. Syst. Evol. Microbiol.">
        <title>The Global Catalogue of Microorganisms (GCM) 10K type strain sequencing project: providing services to taxonomists for standard genome sequencing and annotation.</title>
        <authorList>
            <consortium name="The Broad Institute Genomics Platform"/>
            <consortium name="The Broad Institute Genome Sequencing Center for Infectious Disease"/>
            <person name="Wu L."/>
            <person name="Ma J."/>
        </authorList>
    </citation>
    <scope>NUCLEOTIDE SEQUENCE [LARGE SCALE GENOMIC DNA]</scope>
    <source>
        <strain evidence="2">JCM 32105</strain>
    </source>
</reference>
<accession>A0ABP8NBY9</accession>
<gene>
    <name evidence="1" type="ORF">GCM10023093_15840</name>
</gene>
<protein>
    <submittedName>
        <fullName evidence="1">Uncharacterized protein</fullName>
    </submittedName>
</protein>
<evidence type="ECO:0000313" key="2">
    <source>
        <dbReference type="Proteomes" id="UP001500067"/>
    </source>
</evidence>